<dbReference type="SUPFAM" id="SSF110997">
    <property type="entry name" value="Sporulation related repeat"/>
    <property type="match status" value="1"/>
</dbReference>
<evidence type="ECO:0000259" key="1">
    <source>
        <dbReference type="PROSITE" id="PS51724"/>
    </source>
</evidence>
<evidence type="ECO:0000313" key="2">
    <source>
        <dbReference type="EMBL" id="MBF6057301.1"/>
    </source>
</evidence>
<gene>
    <name evidence="2" type="ORF">H8792_003010</name>
</gene>
<dbReference type="InterPro" id="IPR007730">
    <property type="entry name" value="SPOR-like_dom"/>
</dbReference>
<sequence length="208" mass="23340">MDPISKHRLTGAAIWLILLIWIVPDWYSHPVNFHPKGVPQEENQATRPLVEHPFLLSGEIAQPGDPHTVTPQKPVATDQELYPVMTEEEELAQKGNDRSQLALPPLKKIETASKGAISPQKAVSAKPEVKAAEGDWLLLLASYKEKKNAQSALERLQKQGHSASIKFFQKSKVYSLRSGPYSSKLKAEQDKRKLDKMLHIKSVVVQRK</sequence>
<reference evidence="2 3" key="1">
    <citation type="submission" date="2020-11" db="EMBL/GenBank/DDBJ databases">
        <title>Sulfur oxidizing isolate from Hospital Hole Sinkhole.</title>
        <authorList>
            <person name="Scott K.M."/>
        </authorList>
    </citation>
    <scope>NUCLEOTIDE SEQUENCE [LARGE SCALE GENOMIC DNA]</scope>
    <source>
        <strain evidence="2 3">HH1</strain>
    </source>
</reference>
<dbReference type="Gene3D" id="3.30.70.1070">
    <property type="entry name" value="Sporulation related repeat"/>
    <property type="match status" value="1"/>
</dbReference>
<dbReference type="Proteomes" id="UP001193680">
    <property type="component" value="Unassembled WGS sequence"/>
</dbReference>
<comment type="caution">
    <text evidence="2">The sequence shown here is derived from an EMBL/GenBank/DDBJ whole genome shotgun (WGS) entry which is preliminary data.</text>
</comment>
<dbReference type="EMBL" id="JACBGI020000003">
    <property type="protein sequence ID" value="MBF6057301.1"/>
    <property type="molecule type" value="Genomic_DNA"/>
</dbReference>
<feature type="domain" description="SPOR" evidence="1">
    <location>
        <begin position="130"/>
        <end position="207"/>
    </location>
</feature>
<name>A0ABS0BZA0_9GAMM</name>
<proteinExistence type="predicted"/>
<dbReference type="PROSITE" id="PS51724">
    <property type="entry name" value="SPOR"/>
    <property type="match status" value="1"/>
</dbReference>
<dbReference type="RefSeq" id="WP_185977454.1">
    <property type="nucleotide sequence ID" value="NZ_JACBGI020000003.1"/>
</dbReference>
<evidence type="ECO:0000313" key="3">
    <source>
        <dbReference type="Proteomes" id="UP001193680"/>
    </source>
</evidence>
<keyword evidence="3" id="KW-1185">Reference proteome</keyword>
<organism evidence="2 3">
    <name type="scientific">Thiomicrorhabdus heinhorstiae</name>
    <dbReference type="NCBI Taxonomy" id="2748010"/>
    <lineage>
        <taxon>Bacteria</taxon>
        <taxon>Pseudomonadati</taxon>
        <taxon>Pseudomonadota</taxon>
        <taxon>Gammaproteobacteria</taxon>
        <taxon>Thiotrichales</taxon>
        <taxon>Piscirickettsiaceae</taxon>
        <taxon>Thiomicrorhabdus</taxon>
    </lineage>
</organism>
<accession>A0ABS0BZA0</accession>
<protein>
    <submittedName>
        <fullName evidence="2">SPOR domain-containing protein</fullName>
    </submittedName>
</protein>
<dbReference type="InterPro" id="IPR036680">
    <property type="entry name" value="SPOR-like_sf"/>
</dbReference>
<dbReference type="Pfam" id="PF05036">
    <property type="entry name" value="SPOR"/>
    <property type="match status" value="1"/>
</dbReference>